<dbReference type="Proteomes" id="UP000054477">
    <property type="component" value="Unassembled WGS sequence"/>
</dbReference>
<reference evidence="2" key="2">
    <citation type="submission" date="2015-01" db="EMBL/GenBank/DDBJ databases">
        <title>Evolutionary Origins and Diversification of the Mycorrhizal Mutualists.</title>
        <authorList>
            <consortium name="DOE Joint Genome Institute"/>
            <consortium name="Mycorrhizal Genomics Consortium"/>
            <person name="Kohler A."/>
            <person name="Kuo A."/>
            <person name="Nagy L.G."/>
            <person name="Floudas D."/>
            <person name="Copeland A."/>
            <person name="Barry K.W."/>
            <person name="Cichocki N."/>
            <person name="Veneault-Fourrey C."/>
            <person name="LaButti K."/>
            <person name="Lindquist E.A."/>
            <person name="Lipzen A."/>
            <person name="Lundell T."/>
            <person name="Morin E."/>
            <person name="Murat C."/>
            <person name="Riley R."/>
            <person name="Ohm R."/>
            <person name="Sun H."/>
            <person name="Tunlid A."/>
            <person name="Henrissat B."/>
            <person name="Grigoriev I.V."/>
            <person name="Hibbett D.S."/>
            <person name="Martin F."/>
        </authorList>
    </citation>
    <scope>NUCLEOTIDE SEQUENCE [LARGE SCALE GENOMIC DNA]</scope>
    <source>
        <strain evidence="2">LaAM-08-1</strain>
    </source>
</reference>
<dbReference type="InterPro" id="IPR032675">
    <property type="entry name" value="LRR_dom_sf"/>
</dbReference>
<keyword evidence="2" id="KW-1185">Reference proteome</keyword>
<dbReference type="SUPFAM" id="SSF52047">
    <property type="entry name" value="RNI-like"/>
    <property type="match status" value="1"/>
</dbReference>
<proteinExistence type="predicted"/>
<dbReference type="Gene3D" id="3.80.10.10">
    <property type="entry name" value="Ribonuclease Inhibitor"/>
    <property type="match status" value="1"/>
</dbReference>
<sequence>MHHCLQIQELLYIIFRKYTQYDSGLLARLARTCIAFQDPALNILWHTQKTLLPLLKCLPPDAWAIKEYKFGIIRNLTSSDFERIYFYCHRIRILGRFASRPLSQYFEAQVLPIIWSRKPSLGPLLSNVSEVNLVDGSFHGLAIYPLLVIGPNVTGIEFEEAAPLELLSTLCGVMRLSFSNRVSLTSCAISIISTLPMLKHLRLSVTEQEVKNCVPHIGNNFPAITHLAISSKTMNACQLMLLQLQSGMLRSLTLTRTASDARWSIRRLLITLHECNLALRLESLHIGDCPMICSSLGFYRPASKKIFNMDAHTFEYLSSFKQLRDLYLDSSSVHLNDSDVTKLAKSLPQLRSLEFSQDDDLDKVPKCTFTGMQHLIQFCPKLETLTLSVDARQIPILDTQPDREYPLGLQLTTLNLCNSLISNADEVVSYLTMLFPVLGYFSTAYYYIEDEDEENYNRNRAIWLEVEDRLLHFN</sequence>
<gene>
    <name evidence="1" type="ORF">K443DRAFT_131056</name>
</gene>
<dbReference type="EMBL" id="KN838574">
    <property type="protein sequence ID" value="KIK03959.1"/>
    <property type="molecule type" value="Genomic_DNA"/>
</dbReference>
<dbReference type="OrthoDB" id="2948138at2759"/>
<accession>A0A0C9XQN3</accession>
<organism evidence="1 2">
    <name type="scientific">Laccaria amethystina LaAM-08-1</name>
    <dbReference type="NCBI Taxonomy" id="1095629"/>
    <lineage>
        <taxon>Eukaryota</taxon>
        <taxon>Fungi</taxon>
        <taxon>Dikarya</taxon>
        <taxon>Basidiomycota</taxon>
        <taxon>Agaricomycotina</taxon>
        <taxon>Agaricomycetes</taxon>
        <taxon>Agaricomycetidae</taxon>
        <taxon>Agaricales</taxon>
        <taxon>Agaricineae</taxon>
        <taxon>Hydnangiaceae</taxon>
        <taxon>Laccaria</taxon>
    </lineage>
</organism>
<protein>
    <submittedName>
        <fullName evidence="1">Unplaced genomic scaffold K443scaffold_39, whole genome shotgun sequence</fullName>
    </submittedName>
</protein>
<dbReference type="AlphaFoldDB" id="A0A0C9XQN3"/>
<dbReference type="STRING" id="1095629.A0A0C9XQN3"/>
<name>A0A0C9XQN3_9AGAR</name>
<reference evidence="1 2" key="1">
    <citation type="submission" date="2014-04" db="EMBL/GenBank/DDBJ databases">
        <authorList>
            <consortium name="DOE Joint Genome Institute"/>
            <person name="Kuo A."/>
            <person name="Kohler A."/>
            <person name="Nagy L.G."/>
            <person name="Floudas D."/>
            <person name="Copeland A."/>
            <person name="Barry K.W."/>
            <person name="Cichocki N."/>
            <person name="Veneault-Fourrey C."/>
            <person name="LaButti K."/>
            <person name="Lindquist E.A."/>
            <person name="Lipzen A."/>
            <person name="Lundell T."/>
            <person name="Morin E."/>
            <person name="Murat C."/>
            <person name="Sun H."/>
            <person name="Tunlid A."/>
            <person name="Henrissat B."/>
            <person name="Grigoriev I.V."/>
            <person name="Hibbett D.S."/>
            <person name="Martin F."/>
            <person name="Nordberg H.P."/>
            <person name="Cantor M.N."/>
            <person name="Hua S.X."/>
        </authorList>
    </citation>
    <scope>NUCLEOTIDE SEQUENCE [LARGE SCALE GENOMIC DNA]</scope>
    <source>
        <strain evidence="1 2">LaAM-08-1</strain>
    </source>
</reference>
<evidence type="ECO:0000313" key="1">
    <source>
        <dbReference type="EMBL" id="KIK03959.1"/>
    </source>
</evidence>
<dbReference type="HOGENOM" id="CLU_021164_1_0_1"/>
<evidence type="ECO:0000313" key="2">
    <source>
        <dbReference type="Proteomes" id="UP000054477"/>
    </source>
</evidence>